<sequence>MSENIIIKKKFYIYQMSQNINEQSLDFNKNAGKNQTFEIHVNNKPEEFHQKKQASQNNQHEENYNNEASQANQDDAKQQMEQSHNIEAVENLDKKSKYCTAALFNNLEEQQELDLDEFSQNTS</sequence>
<feature type="compositionally biased region" description="Polar residues" evidence="1">
    <location>
        <begin position="68"/>
        <end position="85"/>
    </location>
</feature>
<dbReference type="AlphaFoldDB" id="A0A8S1LZU6"/>
<keyword evidence="3" id="KW-1185">Reference proteome</keyword>
<protein>
    <submittedName>
        <fullName evidence="2">Uncharacterized protein</fullName>
    </submittedName>
</protein>
<reference evidence="2" key="1">
    <citation type="submission" date="2021-01" db="EMBL/GenBank/DDBJ databases">
        <authorList>
            <consortium name="Genoscope - CEA"/>
            <person name="William W."/>
        </authorList>
    </citation>
    <scope>NUCLEOTIDE SEQUENCE</scope>
</reference>
<name>A0A8S1LZU6_9CILI</name>
<gene>
    <name evidence="2" type="ORF">PSON_ATCC_30995.1.T0270348</name>
</gene>
<feature type="region of interest" description="Disordered" evidence="1">
    <location>
        <begin position="42"/>
        <end position="89"/>
    </location>
</feature>
<evidence type="ECO:0000313" key="2">
    <source>
        <dbReference type="EMBL" id="CAD8071121.1"/>
    </source>
</evidence>
<comment type="caution">
    <text evidence="2">The sequence shown here is derived from an EMBL/GenBank/DDBJ whole genome shotgun (WGS) entry which is preliminary data.</text>
</comment>
<organism evidence="2 3">
    <name type="scientific">Paramecium sonneborni</name>
    <dbReference type="NCBI Taxonomy" id="65129"/>
    <lineage>
        <taxon>Eukaryota</taxon>
        <taxon>Sar</taxon>
        <taxon>Alveolata</taxon>
        <taxon>Ciliophora</taxon>
        <taxon>Intramacronucleata</taxon>
        <taxon>Oligohymenophorea</taxon>
        <taxon>Peniculida</taxon>
        <taxon>Parameciidae</taxon>
        <taxon>Paramecium</taxon>
    </lineage>
</organism>
<evidence type="ECO:0000313" key="3">
    <source>
        <dbReference type="Proteomes" id="UP000692954"/>
    </source>
</evidence>
<accession>A0A8S1LZU6</accession>
<evidence type="ECO:0000256" key="1">
    <source>
        <dbReference type="SAM" id="MobiDB-lite"/>
    </source>
</evidence>
<dbReference type="EMBL" id="CAJJDN010000027">
    <property type="protein sequence ID" value="CAD8071121.1"/>
    <property type="molecule type" value="Genomic_DNA"/>
</dbReference>
<dbReference type="Proteomes" id="UP000692954">
    <property type="component" value="Unassembled WGS sequence"/>
</dbReference>
<proteinExistence type="predicted"/>